<evidence type="ECO:0000313" key="2">
    <source>
        <dbReference type="Proteomes" id="UP001174909"/>
    </source>
</evidence>
<dbReference type="AlphaFoldDB" id="A0AA35W2Q6"/>
<evidence type="ECO:0008006" key="3">
    <source>
        <dbReference type="Google" id="ProtNLM"/>
    </source>
</evidence>
<evidence type="ECO:0000313" key="1">
    <source>
        <dbReference type="EMBL" id="CAI8005933.1"/>
    </source>
</evidence>
<dbReference type="Proteomes" id="UP001174909">
    <property type="component" value="Unassembled WGS sequence"/>
</dbReference>
<gene>
    <name evidence="1" type="ORF">GBAR_LOCUS4492</name>
</gene>
<proteinExistence type="predicted"/>
<name>A0AA35W2Q6_GEOBA</name>
<dbReference type="EMBL" id="CASHTH010000649">
    <property type="protein sequence ID" value="CAI8005933.1"/>
    <property type="molecule type" value="Genomic_DNA"/>
</dbReference>
<sequence length="135" mass="15532">MTMDKVTIQEASRRLNVSQRDVREYIRRGTLQAERDPDSSTGRWLVELPGDGWEDDFKAFLNNMAAAQTPWWWAFDNKIGKVHYLLQVGIEEIMPDFLCGLRGENLYSSDGHTADQRCPECLQAAVSQKLPLWDD</sequence>
<organism evidence="1 2">
    <name type="scientific">Geodia barretti</name>
    <name type="common">Barrett's horny sponge</name>
    <dbReference type="NCBI Taxonomy" id="519541"/>
    <lineage>
        <taxon>Eukaryota</taxon>
        <taxon>Metazoa</taxon>
        <taxon>Porifera</taxon>
        <taxon>Demospongiae</taxon>
        <taxon>Heteroscleromorpha</taxon>
        <taxon>Tetractinellida</taxon>
        <taxon>Astrophorina</taxon>
        <taxon>Geodiidae</taxon>
        <taxon>Geodia</taxon>
    </lineage>
</organism>
<comment type="caution">
    <text evidence="1">The sequence shown here is derived from an EMBL/GenBank/DDBJ whole genome shotgun (WGS) entry which is preliminary data.</text>
</comment>
<reference evidence="1" key="1">
    <citation type="submission" date="2023-03" db="EMBL/GenBank/DDBJ databases">
        <authorList>
            <person name="Steffen K."/>
            <person name="Cardenas P."/>
        </authorList>
    </citation>
    <scope>NUCLEOTIDE SEQUENCE</scope>
</reference>
<accession>A0AA35W2Q6</accession>
<protein>
    <recommendedName>
        <fullName evidence="3">Helix-turn-helix domain-containing protein</fullName>
    </recommendedName>
</protein>
<keyword evidence="2" id="KW-1185">Reference proteome</keyword>